<protein>
    <submittedName>
        <fullName evidence="1">Uncharacterized protein</fullName>
    </submittedName>
</protein>
<proteinExistence type="predicted"/>
<name>A0A0E9X6M3_ANGAN</name>
<organism evidence="1">
    <name type="scientific">Anguilla anguilla</name>
    <name type="common">European freshwater eel</name>
    <name type="synonym">Muraena anguilla</name>
    <dbReference type="NCBI Taxonomy" id="7936"/>
    <lineage>
        <taxon>Eukaryota</taxon>
        <taxon>Metazoa</taxon>
        <taxon>Chordata</taxon>
        <taxon>Craniata</taxon>
        <taxon>Vertebrata</taxon>
        <taxon>Euteleostomi</taxon>
        <taxon>Actinopterygii</taxon>
        <taxon>Neopterygii</taxon>
        <taxon>Teleostei</taxon>
        <taxon>Anguilliformes</taxon>
        <taxon>Anguillidae</taxon>
        <taxon>Anguilla</taxon>
    </lineage>
</organism>
<reference evidence="1" key="2">
    <citation type="journal article" date="2015" name="Fish Shellfish Immunol.">
        <title>Early steps in the European eel (Anguilla anguilla)-Vibrio vulnificus interaction in the gills: Role of the RtxA13 toxin.</title>
        <authorList>
            <person name="Callol A."/>
            <person name="Pajuelo D."/>
            <person name="Ebbesson L."/>
            <person name="Teles M."/>
            <person name="MacKenzie S."/>
            <person name="Amaro C."/>
        </authorList>
    </citation>
    <scope>NUCLEOTIDE SEQUENCE</scope>
</reference>
<accession>A0A0E9X6M3</accession>
<sequence>MFFFVCFETMVKTPLVAKIVNIEGVVGEKLCAETRGLVEKIYMSVGVLSLGCWKVMGHKVTASFEQTHKSPGFMSLLKRMTKVLKDAILALNSMSLFKWP</sequence>
<dbReference type="EMBL" id="GBXM01010205">
    <property type="protein sequence ID" value="JAH98372.1"/>
    <property type="molecule type" value="Transcribed_RNA"/>
</dbReference>
<evidence type="ECO:0000313" key="1">
    <source>
        <dbReference type="EMBL" id="JAH98372.1"/>
    </source>
</evidence>
<dbReference type="AlphaFoldDB" id="A0A0E9X6M3"/>
<reference evidence="1" key="1">
    <citation type="submission" date="2014-11" db="EMBL/GenBank/DDBJ databases">
        <authorList>
            <person name="Amaro Gonzalez C."/>
        </authorList>
    </citation>
    <scope>NUCLEOTIDE SEQUENCE</scope>
</reference>